<accession>A0AB36R9G1</accession>
<comment type="caution">
    <text evidence="2">The sequence shown here is derived from an EMBL/GenBank/DDBJ whole genome shotgun (WGS) entry which is preliminary data.</text>
</comment>
<protein>
    <submittedName>
        <fullName evidence="2">Uncharacterized protein</fullName>
    </submittedName>
</protein>
<keyword evidence="1" id="KW-0812">Transmembrane</keyword>
<reference evidence="3" key="1">
    <citation type="submission" date="2017-08" db="EMBL/GenBank/DDBJ databases">
        <title>Mesorhizobium wenxinae sp. nov., a novel rhizobial species isolated from root nodules of chickpea (Cicer arietinum L.).</title>
        <authorList>
            <person name="Zhang J."/>
        </authorList>
    </citation>
    <scope>NUCLEOTIDE SEQUENCE [LARGE SCALE GENOMIC DNA]</scope>
    <source>
        <strain evidence="3">USDA 3392</strain>
    </source>
</reference>
<keyword evidence="3" id="KW-1185">Reference proteome</keyword>
<dbReference type="AlphaFoldDB" id="A0AB36R9G1"/>
<dbReference type="Proteomes" id="UP000216215">
    <property type="component" value="Unassembled WGS sequence"/>
</dbReference>
<organism evidence="2 3">
    <name type="scientific">Mesorhizobium mediterraneum</name>
    <dbReference type="NCBI Taxonomy" id="43617"/>
    <lineage>
        <taxon>Bacteria</taxon>
        <taxon>Pseudomonadati</taxon>
        <taxon>Pseudomonadota</taxon>
        <taxon>Alphaproteobacteria</taxon>
        <taxon>Hyphomicrobiales</taxon>
        <taxon>Phyllobacteriaceae</taxon>
        <taxon>Mesorhizobium</taxon>
    </lineage>
</organism>
<keyword evidence="1" id="KW-0472">Membrane</keyword>
<feature type="transmembrane region" description="Helical" evidence="1">
    <location>
        <begin position="42"/>
        <end position="64"/>
    </location>
</feature>
<proteinExistence type="predicted"/>
<dbReference type="EMBL" id="NPKI01000019">
    <property type="protein sequence ID" value="PAQ00898.1"/>
    <property type="molecule type" value="Genomic_DNA"/>
</dbReference>
<evidence type="ECO:0000256" key="1">
    <source>
        <dbReference type="SAM" id="Phobius"/>
    </source>
</evidence>
<dbReference type="RefSeq" id="WP_095485855.1">
    <property type="nucleotide sequence ID" value="NZ_CP088151.1"/>
</dbReference>
<name>A0AB36R9G1_9HYPH</name>
<keyword evidence="1" id="KW-1133">Transmembrane helix</keyword>
<sequence>MQKSAVLDFVIASLIGAALLVLVGYFVEARELSFSFWLTHPVWLGAALWALVGVLIGSGLRYLAR</sequence>
<evidence type="ECO:0000313" key="3">
    <source>
        <dbReference type="Proteomes" id="UP000216215"/>
    </source>
</evidence>
<gene>
    <name evidence="2" type="ORF">CIT25_17685</name>
</gene>
<feature type="transmembrane region" description="Helical" evidence="1">
    <location>
        <begin position="7"/>
        <end position="27"/>
    </location>
</feature>
<evidence type="ECO:0000313" key="2">
    <source>
        <dbReference type="EMBL" id="PAQ00898.1"/>
    </source>
</evidence>